<dbReference type="PROSITE" id="PS00674">
    <property type="entry name" value="AAA"/>
    <property type="match status" value="1"/>
</dbReference>
<dbReference type="GO" id="GO:0005795">
    <property type="term" value="C:Golgi stack"/>
    <property type="evidence" value="ECO:0007669"/>
    <property type="project" value="TreeGrafter"/>
</dbReference>
<dbReference type="Ensembl" id="ENSONIT00000044001.1">
    <property type="protein sequence ID" value="ENSONIP00000074505.1"/>
    <property type="gene ID" value="ENSONIG00000018240.2"/>
</dbReference>
<dbReference type="InterPro" id="IPR003959">
    <property type="entry name" value="ATPase_AAA_core"/>
</dbReference>
<dbReference type="Gene3D" id="3.10.330.10">
    <property type="match status" value="1"/>
</dbReference>
<accession>A0A669ET11</accession>
<dbReference type="InterPro" id="IPR041569">
    <property type="entry name" value="AAA_lid_3"/>
</dbReference>
<dbReference type="PANTHER" id="PTHR23078">
    <property type="entry name" value="VESICULAR-FUSION PROTEIN NSF"/>
    <property type="match status" value="1"/>
</dbReference>
<comment type="function">
    <text evidence="9">Required for vesicle-mediated transport. Catalyzes the fusion of transport vesicles within the Golgi cisternae. Is also required for transport from the endoplasmic reticulum to the Golgi stack. Seems to function as a fusion protein required for the delivery of cargo proteins to all compartments of the Golgi stack independent of vesicle origin.</text>
</comment>
<dbReference type="GeneTree" id="ENSGT00530000064085"/>
<reference evidence="12" key="2">
    <citation type="submission" date="2025-09" db="UniProtKB">
        <authorList>
            <consortium name="Ensembl"/>
        </authorList>
    </citation>
    <scope>IDENTIFICATION</scope>
</reference>
<dbReference type="SMART" id="SM01072">
    <property type="entry name" value="CDC48_2"/>
    <property type="match status" value="1"/>
</dbReference>
<evidence type="ECO:0000259" key="11">
    <source>
        <dbReference type="SMART" id="SM01072"/>
    </source>
</evidence>
<keyword evidence="9" id="KW-0931">ER-Golgi transport</keyword>
<feature type="domain" description="AAA+ ATPase" evidence="10">
    <location>
        <begin position="513"/>
        <end position="649"/>
    </location>
</feature>
<dbReference type="InterPro" id="IPR027417">
    <property type="entry name" value="P-loop_NTPase"/>
</dbReference>
<keyword evidence="8 9" id="KW-0653">Protein transport</keyword>
<name>A0A669ET11_ORENI</name>
<dbReference type="GO" id="GO:0006891">
    <property type="term" value="P:intra-Golgi vesicle-mediated transport"/>
    <property type="evidence" value="ECO:0007669"/>
    <property type="project" value="TreeGrafter"/>
</dbReference>
<dbReference type="InterPro" id="IPR029067">
    <property type="entry name" value="CDC48_domain_2-like_sf"/>
</dbReference>
<dbReference type="InterPro" id="IPR009010">
    <property type="entry name" value="Asp_de-COase-like_dom_sf"/>
</dbReference>
<keyword evidence="13" id="KW-1185">Reference proteome</keyword>
<comment type="cofactor">
    <cofactor evidence="9">
        <name>Mg(2+)</name>
        <dbReference type="ChEBI" id="CHEBI:18420"/>
    </cofactor>
    <text evidence="9">Binds 1 Mg(2+) ion per subunit.</text>
</comment>
<keyword evidence="4 9" id="KW-0963">Cytoplasm</keyword>
<proteinExistence type="inferred from homology"/>
<dbReference type="Pfam" id="PF00004">
    <property type="entry name" value="AAA"/>
    <property type="match status" value="2"/>
</dbReference>
<dbReference type="InterPro" id="IPR004201">
    <property type="entry name" value="Cdc48_dom2"/>
</dbReference>
<dbReference type="Gene3D" id="3.40.50.300">
    <property type="entry name" value="P-loop containing nucleotide triphosphate hydrolases"/>
    <property type="match status" value="2"/>
</dbReference>
<comment type="catalytic activity">
    <reaction evidence="9">
        <text>ATP + H2O = ADP + phosphate + H(+)</text>
        <dbReference type="Rhea" id="RHEA:13065"/>
        <dbReference type="ChEBI" id="CHEBI:15377"/>
        <dbReference type="ChEBI" id="CHEBI:15378"/>
        <dbReference type="ChEBI" id="CHEBI:30616"/>
        <dbReference type="ChEBI" id="CHEBI:43474"/>
        <dbReference type="ChEBI" id="CHEBI:456216"/>
        <dbReference type="EC" id="3.6.4.6"/>
    </reaction>
</comment>
<comment type="subcellular location">
    <subcellularLocation>
        <location evidence="1 9">Cytoplasm</location>
    </subcellularLocation>
</comment>
<feature type="domain" description="CDC48" evidence="11">
    <location>
        <begin position="107"/>
        <end position="161"/>
    </location>
</feature>
<reference evidence="12" key="1">
    <citation type="submission" date="2025-08" db="UniProtKB">
        <authorList>
            <consortium name="Ensembl"/>
        </authorList>
    </citation>
    <scope>IDENTIFICATION</scope>
</reference>
<dbReference type="InterPro" id="IPR039812">
    <property type="entry name" value="Vesicle-fus_ATPase"/>
</dbReference>
<dbReference type="FunFam" id="1.10.8.60:FF:000026">
    <property type="entry name" value="vesicle-fusing ATPase isoform X1"/>
    <property type="match status" value="1"/>
</dbReference>
<evidence type="ECO:0000256" key="6">
    <source>
        <dbReference type="ARBA" id="ARBA00022741"/>
    </source>
</evidence>
<dbReference type="Pfam" id="PF17862">
    <property type="entry name" value="AAA_lid_3"/>
    <property type="match status" value="1"/>
</dbReference>
<dbReference type="FunFam" id="3.40.50.300:FF:000166">
    <property type="entry name" value="vesicle-fusing ATPase isoform X1"/>
    <property type="match status" value="1"/>
</dbReference>
<dbReference type="GO" id="GO:0016887">
    <property type="term" value="F:ATP hydrolysis activity"/>
    <property type="evidence" value="ECO:0007669"/>
    <property type="project" value="InterPro"/>
</dbReference>
<dbReference type="SUPFAM" id="SSF50692">
    <property type="entry name" value="ADC-like"/>
    <property type="match status" value="1"/>
</dbReference>
<dbReference type="FunFam" id="3.40.50.300:FF:000187">
    <property type="entry name" value="Vesicular-fusion ATPase SEC18"/>
    <property type="match status" value="1"/>
</dbReference>
<dbReference type="GO" id="GO:0046872">
    <property type="term" value="F:metal ion binding"/>
    <property type="evidence" value="ECO:0007669"/>
    <property type="project" value="UniProtKB-UniRule"/>
</dbReference>
<dbReference type="InterPro" id="IPR003593">
    <property type="entry name" value="AAA+_ATPase"/>
</dbReference>
<keyword evidence="9" id="KW-0378">Hydrolase</keyword>
<dbReference type="CDD" id="cd00009">
    <property type="entry name" value="AAA"/>
    <property type="match status" value="1"/>
</dbReference>
<dbReference type="Pfam" id="PF21964">
    <property type="entry name" value="NSF_ATPase_lid"/>
    <property type="match status" value="1"/>
</dbReference>
<dbReference type="EC" id="3.6.4.6" evidence="9"/>
<dbReference type="Proteomes" id="UP000005207">
    <property type="component" value="Unplaced"/>
</dbReference>
<keyword evidence="9" id="KW-0479">Metal-binding</keyword>
<dbReference type="InterPro" id="IPR003960">
    <property type="entry name" value="ATPase_AAA_CS"/>
</dbReference>
<dbReference type="CDD" id="cd19504">
    <property type="entry name" value="RecA-like_NSF-SEC18_r1-like"/>
    <property type="match status" value="1"/>
</dbReference>
<dbReference type="SMART" id="SM00382">
    <property type="entry name" value="AAA"/>
    <property type="match status" value="2"/>
</dbReference>
<dbReference type="PANTHER" id="PTHR23078:SF3">
    <property type="entry name" value="VESICLE-FUSING ATPASE"/>
    <property type="match status" value="1"/>
</dbReference>
<evidence type="ECO:0000256" key="4">
    <source>
        <dbReference type="ARBA" id="ARBA00022490"/>
    </source>
</evidence>
<evidence type="ECO:0000256" key="5">
    <source>
        <dbReference type="ARBA" id="ARBA00022737"/>
    </source>
</evidence>
<evidence type="ECO:0000256" key="8">
    <source>
        <dbReference type="ARBA" id="ARBA00022927"/>
    </source>
</evidence>
<gene>
    <name evidence="12" type="primary">NSF</name>
    <name evidence="12" type="synonym">LOC100706831</name>
</gene>
<dbReference type="Gene3D" id="1.10.8.60">
    <property type="match status" value="2"/>
</dbReference>
<protein>
    <recommendedName>
        <fullName evidence="9">Vesicle-fusing ATPase</fullName>
        <ecNumber evidence="9">3.6.4.6</ecNumber>
    </recommendedName>
</protein>
<evidence type="ECO:0000313" key="12">
    <source>
        <dbReference type="Ensembl" id="ENSONIP00000074505.1"/>
    </source>
</evidence>
<dbReference type="SUPFAM" id="SSF52540">
    <property type="entry name" value="P-loop containing nucleoside triphosphate hydrolases"/>
    <property type="match status" value="2"/>
</dbReference>
<dbReference type="SUPFAM" id="SSF54585">
    <property type="entry name" value="Cdc48 domain 2-like"/>
    <property type="match status" value="1"/>
</dbReference>
<dbReference type="Gene3D" id="2.40.40.20">
    <property type="match status" value="1"/>
</dbReference>
<evidence type="ECO:0000259" key="10">
    <source>
        <dbReference type="SMART" id="SM00382"/>
    </source>
</evidence>
<dbReference type="GO" id="GO:0005524">
    <property type="term" value="F:ATP binding"/>
    <property type="evidence" value="ECO:0007669"/>
    <property type="project" value="UniProtKB-UniRule"/>
</dbReference>
<keyword evidence="9" id="KW-0460">Magnesium</keyword>
<dbReference type="AlphaFoldDB" id="A0A669ET11"/>
<keyword evidence="3 9" id="KW-0813">Transport</keyword>
<keyword evidence="7 9" id="KW-0067">ATP-binding</keyword>
<keyword evidence="5" id="KW-0677">Repeat</keyword>
<evidence type="ECO:0000256" key="7">
    <source>
        <dbReference type="ARBA" id="ARBA00022840"/>
    </source>
</evidence>
<feature type="domain" description="AAA+ ATPase" evidence="10">
    <location>
        <begin position="230"/>
        <end position="377"/>
    </location>
</feature>
<dbReference type="GO" id="GO:0043001">
    <property type="term" value="P:Golgi to plasma membrane protein transport"/>
    <property type="evidence" value="ECO:0007669"/>
    <property type="project" value="TreeGrafter"/>
</dbReference>
<evidence type="ECO:0000256" key="3">
    <source>
        <dbReference type="ARBA" id="ARBA00022448"/>
    </source>
</evidence>
<sequence length="713" mass="79304">MQTARCPSDELSLTNCAIISDKDQHFEKHVIVRISAHKYVFTLKPHSSVNINTIAFSQAQVEILPAFILFLSAITVSNYTFDKSKQCVSSMTVEIDFLQKKHADTKAYDTDKMAAEVLQNFNNQAFSVGQQVLLALTVNIVLITPIRINIDIGLLVANSQVIFEKAENSSVILAGKSKTRESRQSIISPDWNFEKMGIGGLDKEFSDIFRRAFASRVFPPDIVEQMGCKHVKGILLYGPPGCGKTLMARQIGKMLKAREPKIVNGPEILNKYVGESEANIRKLFADAEDEQKRLGANSGLHIIIFDEIDAICKQRGSMAGSTGVHDTVVNQLLSKIDGVEQLNNILVIGMTNRPDLIDEALLRPGRLEVKMEIGLPDETGRIQILHIHTARMRENKLLASDVDVKELAVETKNYSGAELEGLVRAAQSTAMNRHIKASNTVEVNMETAEKLQVNRIDFMASLNNDIKPAFGTNQEDYASYIMNGIIRWGDPVSAALEDGELLVQQTKNSDRTPLVSVLLEGPPNSGKTALAAKISEDSQFPFIKICSPDKMIGHSEIAKCQAIKKIFEDAYKSQLSCVVVDDIERLLDYVPIGPRFSNMVLQALLVLLKKPPPKGRKLLIIGTTSRKDVLQEMEMLDAFSTTIHIPNISKVEQLMEAFELLGSFNENERAMIAKAIQGRRLGIGIKKLLMLIEMAAQVRNYYGLYFDFFQLFS</sequence>
<evidence type="ECO:0000313" key="13">
    <source>
        <dbReference type="Proteomes" id="UP000005207"/>
    </source>
</evidence>
<evidence type="ECO:0000256" key="1">
    <source>
        <dbReference type="ARBA" id="ARBA00004496"/>
    </source>
</evidence>
<dbReference type="InterPro" id="IPR054419">
    <property type="entry name" value="NSF_ATPase_lid"/>
</dbReference>
<evidence type="ECO:0000256" key="2">
    <source>
        <dbReference type="ARBA" id="ARBA00006914"/>
    </source>
</evidence>
<comment type="similarity">
    <text evidence="2 9">Belongs to the AAA ATPase family.</text>
</comment>
<dbReference type="GO" id="GO:0035494">
    <property type="term" value="P:SNARE complex disassembly"/>
    <property type="evidence" value="ECO:0007669"/>
    <property type="project" value="InterPro"/>
</dbReference>
<keyword evidence="6 9" id="KW-0547">Nucleotide-binding</keyword>
<organism evidence="12 13">
    <name type="scientific">Oreochromis niloticus</name>
    <name type="common">Nile tilapia</name>
    <name type="synonym">Tilapia nilotica</name>
    <dbReference type="NCBI Taxonomy" id="8128"/>
    <lineage>
        <taxon>Eukaryota</taxon>
        <taxon>Metazoa</taxon>
        <taxon>Chordata</taxon>
        <taxon>Craniata</taxon>
        <taxon>Vertebrata</taxon>
        <taxon>Euteleostomi</taxon>
        <taxon>Actinopterygii</taxon>
        <taxon>Neopterygii</taxon>
        <taxon>Teleostei</taxon>
        <taxon>Neoteleostei</taxon>
        <taxon>Acanthomorphata</taxon>
        <taxon>Ovalentaria</taxon>
        <taxon>Cichlomorphae</taxon>
        <taxon>Cichliformes</taxon>
        <taxon>Cichlidae</taxon>
        <taxon>African cichlids</taxon>
        <taxon>Pseudocrenilabrinae</taxon>
        <taxon>Oreochromini</taxon>
        <taxon>Oreochromis</taxon>
    </lineage>
</organism>
<evidence type="ECO:0000256" key="9">
    <source>
        <dbReference type="RuleBase" id="RU367045"/>
    </source>
</evidence>